<evidence type="ECO:0000313" key="3">
    <source>
        <dbReference type="Proteomes" id="UP000786183"/>
    </source>
</evidence>
<gene>
    <name evidence="2" type="ORF">AVCANL283_08960</name>
</gene>
<protein>
    <submittedName>
        <fullName evidence="2">Uncharacterized protein</fullName>
    </submittedName>
</protein>
<keyword evidence="3" id="KW-1185">Reference proteome</keyword>
<feature type="compositionally biased region" description="Low complexity" evidence="1">
    <location>
        <begin position="85"/>
        <end position="105"/>
    </location>
</feature>
<name>A0ABS7WTW0_9BACT</name>
<sequence length="105" mass="10679">MTNVLLEDTLTSGAQLPVKKKKCVKITVADSKITIAKGEEAGYTPCPAFLKSDTFKQLVGNKDLTDDSTKYEIDLGTSGIFGTPASTSSSSSGAGTAAGASGTGK</sequence>
<reference evidence="2 3" key="1">
    <citation type="submission" date="2020-07" db="EMBL/GenBank/DDBJ databases">
        <title>Transfer of Campylobacter canadensis to the novel genus Avispirillum gen. nov., that also includes two novel species recovered from migratory waterfowl: Avispirillum anseris sp. nov. and Avispirillum brantae sp. nov.</title>
        <authorList>
            <person name="Miller W.G."/>
            <person name="Chapman M.H."/>
            <person name="Yee E."/>
            <person name="Inglis G.D."/>
        </authorList>
    </citation>
    <scope>NUCLEOTIDE SEQUENCE [LARGE SCALE GENOMIC DNA]</scope>
    <source>
        <strain evidence="2 3">L283</strain>
    </source>
</reference>
<proteinExistence type="predicted"/>
<comment type="caution">
    <text evidence="2">The sequence shown here is derived from an EMBL/GenBank/DDBJ whole genome shotgun (WGS) entry which is preliminary data.</text>
</comment>
<evidence type="ECO:0000313" key="2">
    <source>
        <dbReference type="EMBL" id="MBZ7988216.1"/>
    </source>
</evidence>
<accession>A0ABS7WTW0</accession>
<evidence type="ECO:0000256" key="1">
    <source>
        <dbReference type="SAM" id="MobiDB-lite"/>
    </source>
</evidence>
<dbReference type="Proteomes" id="UP000786183">
    <property type="component" value="Unassembled WGS sequence"/>
</dbReference>
<feature type="region of interest" description="Disordered" evidence="1">
    <location>
        <begin position="81"/>
        <end position="105"/>
    </location>
</feature>
<dbReference type="EMBL" id="JACGBB010000087">
    <property type="protein sequence ID" value="MBZ7988216.1"/>
    <property type="molecule type" value="Genomic_DNA"/>
</dbReference>
<organism evidence="2 3">
    <name type="scientific">Campylobacter canadensis</name>
    <dbReference type="NCBI Taxonomy" id="449520"/>
    <lineage>
        <taxon>Bacteria</taxon>
        <taxon>Pseudomonadati</taxon>
        <taxon>Campylobacterota</taxon>
        <taxon>Epsilonproteobacteria</taxon>
        <taxon>Campylobacterales</taxon>
        <taxon>Campylobacteraceae</taxon>
        <taxon>Campylobacter</taxon>
    </lineage>
</organism>